<dbReference type="GO" id="GO:0006508">
    <property type="term" value="P:proteolysis"/>
    <property type="evidence" value="ECO:0007669"/>
    <property type="project" value="InterPro"/>
</dbReference>
<feature type="domain" description="Peptidase M28" evidence="1">
    <location>
        <begin position="122"/>
        <end position="334"/>
    </location>
</feature>
<dbReference type="eggNOG" id="COG2234">
    <property type="taxonomic scope" value="Bacteria"/>
</dbReference>
<dbReference type="Pfam" id="PF04389">
    <property type="entry name" value="Peptidase_M28"/>
    <property type="match status" value="1"/>
</dbReference>
<keyword evidence="3" id="KW-1185">Reference proteome</keyword>
<dbReference type="InterPro" id="IPR007484">
    <property type="entry name" value="Peptidase_M28"/>
</dbReference>
<accession>A0A017T3Z6</accession>
<dbReference type="RefSeq" id="WP_044245055.1">
    <property type="nucleotide sequence ID" value="NZ_ASRX01000040.1"/>
</dbReference>
<sequence>MPEGSSAVVRDPGVRRRHRRRRVWLFVAAIALLLLLDQLGVRRLSGADVPPGDPLAPTMRAHVEHLASPALGGRVPGTKGNEDAARYIAQQLETLGVPPLPSVGSYFMPIPTTRSGETLGDNVLGWVPGSDPTSTEALLVGAHFDHLGNTEDGLVLGADDNAAAVAVLLAAAPAVRALRLSHPVIFAFFNTEEAPWFGLPTQGSVRFADAPPREVGALSSLRLAVILDLVGGVVWRSSADTLFACGAEKTSGLGALVDGTHEEGLSVRRMGLHLVENLPGYRPQPVSDYDVFRDRQVPFLFLSSGRTPRYHKPSDLPDTLHYDRMARTARWIASLLASVDGQQAPLRFTPAGADLPTDAETMHWAMDAAATPWRSIPGTGPISAARLLGDRARVKALLEPGHTFTSEDELSLERASFRLQCLLYSFPVCFTF</sequence>
<dbReference type="PANTHER" id="PTHR12147:SF26">
    <property type="entry name" value="PEPTIDASE M28 DOMAIN-CONTAINING PROTEIN"/>
    <property type="match status" value="1"/>
</dbReference>
<gene>
    <name evidence="2" type="ORF">CAP_5064</name>
</gene>
<dbReference type="GO" id="GO:0008235">
    <property type="term" value="F:metalloexopeptidase activity"/>
    <property type="evidence" value="ECO:0007669"/>
    <property type="project" value="InterPro"/>
</dbReference>
<comment type="caution">
    <text evidence="2">The sequence shown here is derived from an EMBL/GenBank/DDBJ whole genome shotgun (WGS) entry which is preliminary data.</text>
</comment>
<evidence type="ECO:0000313" key="2">
    <source>
        <dbReference type="EMBL" id="EYF03963.1"/>
    </source>
</evidence>
<name>A0A017T3Z6_9BACT</name>
<dbReference type="AlphaFoldDB" id="A0A017T3Z6"/>
<proteinExistence type="predicted"/>
<evidence type="ECO:0000313" key="3">
    <source>
        <dbReference type="Proteomes" id="UP000019678"/>
    </source>
</evidence>
<dbReference type="Proteomes" id="UP000019678">
    <property type="component" value="Unassembled WGS sequence"/>
</dbReference>
<dbReference type="Gene3D" id="3.40.630.10">
    <property type="entry name" value="Zn peptidases"/>
    <property type="match status" value="1"/>
</dbReference>
<dbReference type="EMBL" id="ASRX01000040">
    <property type="protein sequence ID" value="EYF03963.1"/>
    <property type="molecule type" value="Genomic_DNA"/>
</dbReference>
<dbReference type="SUPFAM" id="SSF53187">
    <property type="entry name" value="Zn-dependent exopeptidases"/>
    <property type="match status" value="1"/>
</dbReference>
<dbReference type="STRING" id="1192034.CAP_5064"/>
<dbReference type="InterPro" id="IPR045175">
    <property type="entry name" value="M28_fam"/>
</dbReference>
<protein>
    <submittedName>
        <fullName evidence="2">Peptidase M28</fullName>
    </submittedName>
</protein>
<reference evidence="2 3" key="1">
    <citation type="submission" date="2013-05" db="EMBL/GenBank/DDBJ databases">
        <title>Genome assembly of Chondromyces apiculatus DSM 436.</title>
        <authorList>
            <person name="Sharma G."/>
            <person name="Khatri I."/>
            <person name="Kaur C."/>
            <person name="Mayilraj S."/>
            <person name="Subramanian S."/>
        </authorList>
    </citation>
    <scope>NUCLEOTIDE SEQUENCE [LARGE SCALE GENOMIC DNA]</scope>
    <source>
        <strain evidence="2 3">DSM 436</strain>
    </source>
</reference>
<evidence type="ECO:0000259" key="1">
    <source>
        <dbReference type="Pfam" id="PF04389"/>
    </source>
</evidence>
<dbReference type="PANTHER" id="PTHR12147">
    <property type="entry name" value="METALLOPEPTIDASE M28 FAMILY MEMBER"/>
    <property type="match status" value="1"/>
</dbReference>
<organism evidence="2 3">
    <name type="scientific">Chondromyces apiculatus DSM 436</name>
    <dbReference type="NCBI Taxonomy" id="1192034"/>
    <lineage>
        <taxon>Bacteria</taxon>
        <taxon>Pseudomonadati</taxon>
        <taxon>Myxococcota</taxon>
        <taxon>Polyangia</taxon>
        <taxon>Polyangiales</taxon>
        <taxon>Polyangiaceae</taxon>
        <taxon>Chondromyces</taxon>
    </lineage>
</organism>